<dbReference type="PANTHER" id="PTHR39425:SF1">
    <property type="entry name" value="CYTOCHROME C7-LIKE DOMAIN-CONTAINING PROTEIN"/>
    <property type="match status" value="1"/>
</dbReference>
<dbReference type="Proteomes" id="UP000238701">
    <property type="component" value="Unassembled WGS sequence"/>
</dbReference>
<dbReference type="InterPro" id="IPR036280">
    <property type="entry name" value="Multihaem_cyt_sf"/>
</dbReference>
<feature type="transmembrane region" description="Helical" evidence="1">
    <location>
        <begin position="12"/>
        <end position="32"/>
    </location>
</feature>
<dbReference type="InterPro" id="IPR029467">
    <property type="entry name" value="Cyt_c7-like"/>
</dbReference>
<evidence type="ECO:0000313" key="4">
    <source>
        <dbReference type="Proteomes" id="UP000238701"/>
    </source>
</evidence>
<dbReference type="Gene3D" id="3.90.10.10">
    <property type="entry name" value="Cytochrome C3"/>
    <property type="match status" value="2"/>
</dbReference>
<evidence type="ECO:0000256" key="1">
    <source>
        <dbReference type="SAM" id="Phobius"/>
    </source>
</evidence>
<keyword evidence="1" id="KW-1133">Transmembrane helix</keyword>
<keyword evidence="1" id="KW-0812">Transmembrane</keyword>
<sequence>MSQIFHRSTNTLSRATIFGAVFVVAALAWVAMEVQRSPYITYAGVRKPQPVPFSHQHHVTGLGVDCRYCHTSVETSSFAGIPPTKTCMNCHSQIWTNAQLLDPVRASYKSGESLQWTRVNQLPDFVYFNHSIHINKGVGCNTCHGPVDQMPLMYQQESLQMEWCLGCHRAPEKNLRPRDQVFNMRYQQPTSANPVLVDGQSYTDQAELGTALVKKYNVRSVKDITTCSTCHR</sequence>
<protein>
    <submittedName>
        <fullName evidence="3">Quinol:cytochrome c oxidoreductase pentaheme cytochrome subunit</fullName>
    </submittedName>
</protein>
<evidence type="ECO:0000259" key="2">
    <source>
        <dbReference type="Pfam" id="PF14522"/>
    </source>
</evidence>
<dbReference type="SUPFAM" id="SSF48695">
    <property type="entry name" value="Multiheme cytochromes"/>
    <property type="match status" value="1"/>
</dbReference>
<organism evidence="3 4">
    <name type="scientific">Candidatus Sulfotelmatobacter kueseliae</name>
    <dbReference type="NCBI Taxonomy" id="2042962"/>
    <lineage>
        <taxon>Bacteria</taxon>
        <taxon>Pseudomonadati</taxon>
        <taxon>Acidobacteriota</taxon>
        <taxon>Terriglobia</taxon>
        <taxon>Terriglobales</taxon>
        <taxon>Candidatus Korobacteraceae</taxon>
        <taxon>Candidatus Sulfotelmatobacter</taxon>
    </lineage>
</organism>
<keyword evidence="1" id="KW-0472">Membrane</keyword>
<name>A0A2U3LDQ3_9BACT</name>
<dbReference type="AlphaFoldDB" id="A0A2U3LDQ3"/>
<dbReference type="Pfam" id="PF14522">
    <property type="entry name" value="Cytochrome_C7"/>
    <property type="match status" value="1"/>
</dbReference>
<dbReference type="PANTHER" id="PTHR39425">
    <property type="entry name" value="LIPOPROTEIN CYTOCHROME C"/>
    <property type="match status" value="1"/>
</dbReference>
<proteinExistence type="predicted"/>
<accession>A0A2U3LDQ3</accession>
<feature type="domain" description="Cytochrome c7-like" evidence="2">
    <location>
        <begin position="126"/>
        <end position="232"/>
    </location>
</feature>
<reference evidence="4" key="1">
    <citation type="submission" date="2018-02" db="EMBL/GenBank/DDBJ databases">
        <authorList>
            <person name="Hausmann B."/>
        </authorList>
    </citation>
    <scope>NUCLEOTIDE SEQUENCE [LARGE SCALE GENOMIC DNA]</scope>
    <source>
        <strain evidence="4">Peat soil MAG SbA1</strain>
    </source>
</reference>
<dbReference type="OrthoDB" id="9814800at2"/>
<dbReference type="CDD" id="cd08168">
    <property type="entry name" value="Cytochrom_C3"/>
    <property type="match status" value="1"/>
</dbReference>
<evidence type="ECO:0000313" key="3">
    <source>
        <dbReference type="EMBL" id="SPF50018.1"/>
    </source>
</evidence>
<dbReference type="EMBL" id="OMOD01000197">
    <property type="protein sequence ID" value="SPF50018.1"/>
    <property type="molecule type" value="Genomic_DNA"/>
</dbReference>
<gene>
    <name evidence="3" type="primary">actA</name>
    <name evidence="3" type="ORF">SBA1_980021</name>
</gene>